<keyword evidence="10" id="KW-1185">Reference proteome</keyword>
<keyword evidence="5 6" id="KW-0482">Metalloprotease</keyword>
<evidence type="ECO:0000256" key="1">
    <source>
        <dbReference type="ARBA" id="ARBA00022670"/>
    </source>
</evidence>
<dbReference type="PROSITE" id="PS51257">
    <property type="entry name" value="PROKAR_LIPOPROTEIN"/>
    <property type="match status" value="1"/>
</dbReference>
<reference evidence="9 10" key="1">
    <citation type="submission" date="2023-09" db="EMBL/GenBank/DDBJ databases">
        <authorList>
            <person name="Qi X."/>
        </authorList>
    </citation>
    <scope>NUCLEOTIDE SEQUENCE [LARGE SCALE GENOMIC DNA]</scope>
    <source>
        <strain evidence="9 10">S1-1</strain>
    </source>
</reference>
<evidence type="ECO:0000313" key="9">
    <source>
        <dbReference type="EMBL" id="WOH37897.1"/>
    </source>
</evidence>
<gene>
    <name evidence="9" type="ORF">RI844_01280</name>
</gene>
<accession>A0ABZ0GR71</accession>
<evidence type="ECO:0000256" key="4">
    <source>
        <dbReference type="ARBA" id="ARBA00022833"/>
    </source>
</evidence>
<evidence type="ECO:0000256" key="7">
    <source>
        <dbReference type="SAM" id="MobiDB-lite"/>
    </source>
</evidence>
<dbReference type="PANTHER" id="PTHR22726">
    <property type="entry name" value="METALLOENDOPEPTIDASE OMA1"/>
    <property type="match status" value="1"/>
</dbReference>
<evidence type="ECO:0000256" key="2">
    <source>
        <dbReference type="ARBA" id="ARBA00022723"/>
    </source>
</evidence>
<dbReference type="RefSeq" id="WP_348396674.1">
    <property type="nucleotide sequence ID" value="NZ_CP136600.1"/>
</dbReference>
<feature type="compositionally biased region" description="Basic and acidic residues" evidence="7">
    <location>
        <begin position="276"/>
        <end position="287"/>
    </location>
</feature>
<dbReference type="PANTHER" id="PTHR22726:SF24">
    <property type="entry name" value="M48 FAMILY METALLOPEPTIDASE"/>
    <property type="match status" value="1"/>
</dbReference>
<feature type="region of interest" description="Disordered" evidence="7">
    <location>
        <begin position="251"/>
        <end position="287"/>
    </location>
</feature>
<dbReference type="InterPro" id="IPR001915">
    <property type="entry name" value="Peptidase_M48"/>
</dbReference>
<dbReference type="EMBL" id="CP136600">
    <property type="protein sequence ID" value="WOH37897.1"/>
    <property type="molecule type" value="Genomic_DNA"/>
</dbReference>
<proteinExistence type="inferred from homology"/>
<evidence type="ECO:0000256" key="6">
    <source>
        <dbReference type="RuleBase" id="RU003983"/>
    </source>
</evidence>
<keyword evidence="4 6" id="KW-0862">Zinc</keyword>
<name>A0ABZ0GR71_9GAMM</name>
<evidence type="ECO:0000256" key="3">
    <source>
        <dbReference type="ARBA" id="ARBA00022801"/>
    </source>
</evidence>
<dbReference type="Gene3D" id="3.30.2010.10">
    <property type="entry name" value="Metalloproteases ('zincins'), catalytic domain"/>
    <property type="match status" value="1"/>
</dbReference>
<organism evidence="9 10">
    <name type="scientific">Thalassotalea fonticola</name>
    <dbReference type="NCBI Taxonomy" id="3065649"/>
    <lineage>
        <taxon>Bacteria</taxon>
        <taxon>Pseudomonadati</taxon>
        <taxon>Pseudomonadota</taxon>
        <taxon>Gammaproteobacteria</taxon>
        <taxon>Alteromonadales</taxon>
        <taxon>Colwelliaceae</taxon>
        <taxon>Thalassotalea</taxon>
    </lineage>
</organism>
<dbReference type="InterPro" id="IPR051156">
    <property type="entry name" value="Mito/Outer_Membr_Metalloprot"/>
</dbReference>
<comment type="similarity">
    <text evidence="6">Belongs to the peptidase M48 family.</text>
</comment>
<protein>
    <submittedName>
        <fullName evidence="9">M48 family metallopeptidase</fullName>
    </submittedName>
</protein>
<comment type="cofactor">
    <cofactor evidence="6">
        <name>Zn(2+)</name>
        <dbReference type="ChEBI" id="CHEBI:29105"/>
    </cofactor>
    <text evidence="6">Binds 1 zinc ion per subunit.</text>
</comment>
<sequence>MKKILLIAFTVFTLIACSTSPTGRRQVLLHSSSELDKMGAQSFEQMKEQELISKDMKVNQFVQCVANAITPNVNSDVHQGEWEIVVFDSEQINAFALPGGKIGVYTGILNVTENADQLAAIVGHEIAHVIAQHSNERLSSNQLSQGALVVAGVAAASSDIDNKALVVAGAAVGMKYLLLMPYSRAHESEADIIGQDLMAESGFDPRASVKLWQNMAKQSKEAPPEFFSTHPSNQTRITDLTNHLQFSEPLYAQRSSNPECIKPVIPKPKAKPKPKPANEKSNDTKKT</sequence>
<keyword evidence="2" id="KW-0479">Metal-binding</keyword>
<evidence type="ECO:0000256" key="5">
    <source>
        <dbReference type="ARBA" id="ARBA00023049"/>
    </source>
</evidence>
<dbReference type="Proteomes" id="UP001301442">
    <property type="component" value="Chromosome"/>
</dbReference>
<dbReference type="Pfam" id="PF01435">
    <property type="entry name" value="Peptidase_M48"/>
    <property type="match status" value="1"/>
</dbReference>
<keyword evidence="3 6" id="KW-0378">Hydrolase</keyword>
<feature type="domain" description="Peptidase M48" evidence="8">
    <location>
        <begin position="62"/>
        <end position="242"/>
    </location>
</feature>
<evidence type="ECO:0000313" key="10">
    <source>
        <dbReference type="Proteomes" id="UP001301442"/>
    </source>
</evidence>
<dbReference type="CDD" id="cd07331">
    <property type="entry name" value="M48C_Oma1_like"/>
    <property type="match status" value="1"/>
</dbReference>
<keyword evidence="1 6" id="KW-0645">Protease</keyword>
<evidence type="ECO:0000259" key="8">
    <source>
        <dbReference type="Pfam" id="PF01435"/>
    </source>
</evidence>